<dbReference type="EMBL" id="BAABGY010000001">
    <property type="protein sequence ID" value="GAA4317375.1"/>
    <property type="molecule type" value="Genomic_DNA"/>
</dbReference>
<protein>
    <recommendedName>
        <fullName evidence="4">Stress-induced protein</fullName>
    </recommendedName>
</protein>
<evidence type="ECO:0000313" key="3">
    <source>
        <dbReference type="Proteomes" id="UP001501725"/>
    </source>
</evidence>
<dbReference type="RefSeq" id="WP_345252619.1">
    <property type="nucleotide sequence ID" value="NZ_BAABGY010000001.1"/>
</dbReference>
<accession>A0ABP8G5E8</accession>
<feature type="compositionally biased region" description="Basic and acidic residues" evidence="1">
    <location>
        <begin position="51"/>
        <end position="60"/>
    </location>
</feature>
<sequence length="79" mass="8358">MKQAQQGSGGAENTGRGREEQVNRSSEELRGGSDMQEAGIRKQDVSSIEELGGRSGRDDLSGGSNDGMPEQSSGEETDR</sequence>
<comment type="caution">
    <text evidence="2">The sequence shown here is derived from an EMBL/GenBank/DDBJ whole genome shotgun (WGS) entry which is preliminary data.</text>
</comment>
<organism evidence="2 3">
    <name type="scientific">Flaviaesturariibacter amylovorans</name>
    <dbReference type="NCBI Taxonomy" id="1084520"/>
    <lineage>
        <taxon>Bacteria</taxon>
        <taxon>Pseudomonadati</taxon>
        <taxon>Bacteroidota</taxon>
        <taxon>Chitinophagia</taxon>
        <taxon>Chitinophagales</taxon>
        <taxon>Chitinophagaceae</taxon>
        <taxon>Flaviaestuariibacter</taxon>
    </lineage>
</organism>
<feature type="compositionally biased region" description="Basic and acidic residues" evidence="1">
    <location>
        <begin position="15"/>
        <end position="31"/>
    </location>
</feature>
<evidence type="ECO:0000313" key="2">
    <source>
        <dbReference type="EMBL" id="GAA4317375.1"/>
    </source>
</evidence>
<keyword evidence="3" id="KW-1185">Reference proteome</keyword>
<evidence type="ECO:0000256" key="1">
    <source>
        <dbReference type="SAM" id="MobiDB-lite"/>
    </source>
</evidence>
<evidence type="ECO:0008006" key="4">
    <source>
        <dbReference type="Google" id="ProtNLM"/>
    </source>
</evidence>
<gene>
    <name evidence="2" type="ORF">GCM10023184_01020</name>
</gene>
<feature type="region of interest" description="Disordered" evidence="1">
    <location>
        <begin position="1"/>
        <end position="79"/>
    </location>
</feature>
<reference evidence="3" key="1">
    <citation type="journal article" date="2019" name="Int. J. Syst. Evol. Microbiol.">
        <title>The Global Catalogue of Microorganisms (GCM) 10K type strain sequencing project: providing services to taxonomists for standard genome sequencing and annotation.</title>
        <authorList>
            <consortium name="The Broad Institute Genomics Platform"/>
            <consortium name="The Broad Institute Genome Sequencing Center for Infectious Disease"/>
            <person name="Wu L."/>
            <person name="Ma J."/>
        </authorList>
    </citation>
    <scope>NUCLEOTIDE SEQUENCE [LARGE SCALE GENOMIC DNA]</scope>
    <source>
        <strain evidence="3">JCM 17919</strain>
    </source>
</reference>
<proteinExistence type="predicted"/>
<dbReference type="Proteomes" id="UP001501725">
    <property type="component" value="Unassembled WGS sequence"/>
</dbReference>
<name>A0ABP8G5E8_9BACT</name>